<protein>
    <submittedName>
        <fullName evidence="11">Transposase</fullName>
    </submittedName>
</protein>
<dbReference type="Proteomes" id="UP000476310">
    <property type="component" value="Unassembled WGS sequence"/>
</dbReference>
<feature type="compositionally biased region" description="Low complexity" evidence="7">
    <location>
        <begin position="402"/>
        <end position="411"/>
    </location>
</feature>
<evidence type="ECO:0000313" key="11">
    <source>
        <dbReference type="EMBL" id="NEW75663.1"/>
    </source>
</evidence>
<proteinExistence type="inferred from homology"/>
<sequence>MSKADRGRRYRLYPEPGTAARLESWGHTARALWNMALYQRIYVYEQRGITLNLAGQGRFLTEARREMDWVADLPAQCAQQVLRHLDVAYVNFWNPDHPAGFPAWKKRGHHLAVSFPGQAVQVRKLNRHWAEVRLPKLGWIRFRLSRALGGAIRNAGVTRDGNGWHISFGVYTGREPDAPNGKPACGVDFGVASSAFVSTETESRTMPPTLRPNERKRLKALERRKARQVTYAKKHQGGRYSKRLRRTIAQIAGLRTRQANRRQDFTHKLTTDLAHNHGMIGIEDLHVKHMTKAARGTAQHPGSRVRQKAGLNRSILDNAPGERRRQLEYKCRMHGSQLIAVPPFHTSQTCAHCGRVDPDSREGCGRLFSCVHCGHEDDADHNASVEIEARARRTGGSVINSTRSATTARVPAPRRRRTRETLPATHG</sequence>
<accession>A0A6G4AQJ1</accession>
<dbReference type="RefSeq" id="WP_164434195.1">
    <property type="nucleotide sequence ID" value="NZ_JAAIKT010000064.1"/>
</dbReference>
<evidence type="ECO:0000259" key="10">
    <source>
        <dbReference type="Pfam" id="PF12323"/>
    </source>
</evidence>
<dbReference type="InterPro" id="IPR021027">
    <property type="entry name" value="Transposase_put_HTH"/>
</dbReference>
<evidence type="ECO:0000313" key="12">
    <source>
        <dbReference type="Proteomes" id="UP000476310"/>
    </source>
</evidence>
<evidence type="ECO:0000256" key="5">
    <source>
        <dbReference type="ARBA" id="ARBA00023125"/>
    </source>
</evidence>
<evidence type="ECO:0000256" key="1">
    <source>
        <dbReference type="ARBA" id="ARBA00008761"/>
    </source>
</evidence>
<name>A0A6G4AQJ1_9ACTN</name>
<dbReference type="NCBIfam" id="NF040570">
    <property type="entry name" value="guided_TnpB"/>
    <property type="match status" value="1"/>
</dbReference>
<dbReference type="Pfam" id="PF12323">
    <property type="entry name" value="HTH_OrfB_IS605"/>
    <property type="match status" value="1"/>
</dbReference>
<feature type="region of interest" description="Disordered" evidence="7">
    <location>
        <begin position="401"/>
        <end position="427"/>
    </location>
</feature>
<dbReference type="EMBL" id="JAAIKT010000064">
    <property type="protein sequence ID" value="NEW75663.1"/>
    <property type="molecule type" value="Genomic_DNA"/>
</dbReference>
<keyword evidence="5" id="KW-0238">DNA-binding</keyword>
<keyword evidence="2" id="KW-0815">Transposition</keyword>
<evidence type="ECO:0000259" key="9">
    <source>
        <dbReference type="Pfam" id="PF07282"/>
    </source>
</evidence>
<feature type="domain" description="Cas12f1-like TNB" evidence="9">
    <location>
        <begin position="324"/>
        <end position="387"/>
    </location>
</feature>
<dbReference type="AlphaFoldDB" id="A0A6G4AQJ1"/>
<evidence type="ECO:0000259" key="8">
    <source>
        <dbReference type="Pfam" id="PF01385"/>
    </source>
</evidence>
<feature type="domain" description="Probable transposase IS891/IS1136/IS1341" evidence="8">
    <location>
        <begin position="173"/>
        <end position="293"/>
    </location>
</feature>
<gene>
    <name evidence="11" type="ORF">G4H13_36265</name>
</gene>
<comment type="caution">
    <text evidence="11">The sequence shown here is derived from an EMBL/GenBank/DDBJ whole genome shotgun (WGS) entry which is preliminary data.</text>
</comment>
<keyword evidence="6" id="KW-0233">DNA recombination</keyword>
<dbReference type="GO" id="GO:0006310">
    <property type="term" value="P:DNA recombination"/>
    <property type="evidence" value="ECO:0007669"/>
    <property type="project" value="UniProtKB-KW"/>
</dbReference>
<comment type="similarity">
    <text evidence="1">In the C-terminal section; belongs to the transposase 35 family.</text>
</comment>
<evidence type="ECO:0000256" key="6">
    <source>
        <dbReference type="ARBA" id="ARBA00023172"/>
    </source>
</evidence>
<organism evidence="11 12">
    <name type="scientific">Streptomyces rhizosphaericus</name>
    <dbReference type="NCBI Taxonomy" id="114699"/>
    <lineage>
        <taxon>Bacteria</taxon>
        <taxon>Bacillati</taxon>
        <taxon>Actinomycetota</taxon>
        <taxon>Actinomycetes</taxon>
        <taxon>Kitasatosporales</taxon>
        <taxon>Streptomycetaceae</taxon>
        <taxon>Streptomyces</taxon>
        <taxon>Streptomyces violaceusniger group</taxon>
    </lineage>
</organism>
<dbReference type="Pfam" id="PF07282">
    <property type="entry name" value="Cas12f1-like_TNB"/>
    <property type="match status" value="1"/>
</dbReference>
<feature type="domain" description="Transposase putative helix-turn-helix" evidence="10">
    <location>
        <begin position="5"/>
        <end position="48"/>
    </location>
</feature>
<keyword evidence="3" id="KW-0479">Metal-binding</keyword>
<dbReference type="GO" id="GO:0032196">
    <property type="term" value="P:transposition"/>
    <property type="evidence" value="ECO:0007669"/>
    <property type="project" value="UniProtKB-KW"/>
</dbReference>
<dbReference type="GO" id="GO:0003677">
    <property type="term" value="F:DNA binding"/>
    <property type="evidence" value="ECO:0007669"/>
    <property type="project" value="UniProtKB-KW"/>
</dbReference>
<dbReference type="InterPro" id="IPR010095">
    <property type="entry name" value="Cas12f1-like_TNB"/>
</dbReference>
<dbReference type="Pfam" id="PF01385">
    <property type="entry name" value="OrfB_IS605"/>
    <property type="match status" value="1"/>
</dbReference>
<keyword evidence="12" id="KW-1185">Reference proteome</keyword>
<dbReference type="GO" id="GO:0046872">
    <property type="term" value="F:metal ion binding"/>
    <property type="evidence" value="ECO:0007669"/>
    <property type="project" value="UniProtKB-KW"/>
</dbReference>
<evidence type="ECO:0000256" key="2">
    <source>
        <dbReference type="ARBA" id="ARBA00022578"/>
    </source>
</evidence>
<evidence type="ECO:0000256" key="3">
    <source>
        <dbReference type="ARBA" id="ARBA00022723"/>
    </source>
</evidence>
<keyword evidence="4" id="KW-0862">Zinc</keyword>
<evidence type="ECO:0000256" key="4">
    <source>
        <dbReference type="ARBA" id="ARBA00022833"/>
    </source>
</evidence>
<dbReference type="InterPro" id="IPR001959">
    <property type="entry name" value="Transposase"/>
</dbReference>
<evidence type="ECO:0000256" key="7">
    <source>
        <dbReference type="SAM" id="MobiDB-lite"/>
    </source>
</evidence>
<reference evidence="11" key="1">
    <citation type="submission" date="2020-02" db="EMBL/GenBank/DDBJ databases">
        <title>A new Streptomyces sp. for controlling soil-borne diseases.</title>
        <authorList>
            <person name="Li X."/>
            <person name="Tian Y."/>
            <person name="Gao K."/>
        </authorList>
    </citation>
    <scope>NUCLEOTIDE SEQUENCE [LARGE SCALE GENOMIC DNA]</scope>
    <source>
        <strain evidence="11">0250</strain>
    </source>
</reference>